<feature type="transmembrane region" description="Helical" evidence="7">
    <location>
        <begin position="33"/>
        <end position="55"/>
    </location>
</feature>
<keyword evidence="5 7" id="KW-1133">Transmembrane helix</keyword>
<evidence type="ECO:0000313" key="10">
    <source>
        <dbReference type="Proteomes" id="UP000236745"/>
    </source>
</evidence>
<dbReference type="AlphaFoldDB" id="A0A1H5WRE9"/>
<dbReference type="EMBL" id="FNVQ01000001">
    <property type="protein sequence ID" value="SEG01920.1"/>
    <property type="molecule type" value="Genomic_DNA"/>
</dbReference>
<dbReference type="PANTHER" id="PTHR30506">
    <property type="entry name" value="INNER MEMBRANE PROTEIN"/>
    <property type="match status" value="1"/>
</dbReference>
<comment type="similarity">
    <text evidence="2">Belongs to the UPF0126 family.</text>
</comment>
<reference evidence="9 10" key="1">
    <citation type="submission" date="2016-10" db="EMBL/GenBank/DDBJ databases">
        <authorList>
            <person name="de Groot N.N."/>
        </authorList>
    </citation>
    <scope>NUCLEOTIDE SEQUENCE [LARGE SCALE GENOMIC DNA]</scope>
    <source>
        <strain evidence="9 10">DSM 22012</strain>
    </source>
</reference>
<dbReference type="OrthoDB" id="9791874at2"/>
<gene>
    <name evidence="9" type="ORF">SAMN05444390_1011142</name>
</gene>
<sequence>MEYPEFIYIADLIGVAVFAVTGAIAAPGKRLDILGVVVLGFVTALGGGTIRDITLDLYPLVWVEDTLYLYVAIVSAVVAFIASRYISSPRRALLVLDAMGLSVFAILGLQKALAAGAPEAVAVMMAVITGVAGGMIRDVLTGQIPLVLQRGGELYATSALLGALVYLGAYQLLDEPSPWLDISAMVIIFITRMAGLVAGLRLPEFIVRGHRLESPDEAREMENREP</sequence>
<proteinExistence type="inferred from homology"/>
<dbReference type="InterPro" id="IPR005115">
    <property type="entry name" value="Gly_transporter"/>
</dbReference>
<evidence type="ECO:0000256" key="7">
    <source>
        <dbReference type="SAM" id="Phobius"/>
    </source>
</evidence>
<dbReference type="RefSeq" id="WP_104002064.1">
    <property type="nucleotide sequence ID" value="NZ_FNVQ01000001.1"/>
</dbReference>
<dbReference type="Proteomes" id="UP000236745">
    <property type="component" value="Unassembled WGS sequence"/>
</dbReference>
<protein>
    <submittedName>
        <fullName evidence="9">Uncharacterized membrane protein YeiH</fullName>
    </submittedName>
</protein>
<feature type="transmembrane region" description="Helical" evidence="7">
    <location>
        <begin position="93"/>
        <end position="114"/>
    </location>
</feature>
<keyword evidence="3" id="KW-1003">Cell membrane</keyword>
<evidence type="ECO:0000256" key="6">
    <source>
        <dbReference type="ARBA" id="ARBA00023136"/>
    </source>
</evidence>
<name>A0A1H5WRE9_9GAMM</name>
<feature type="transmembrane region" description="Helical" evidence="7">
    <location>
        <begin position="6"/>
        <end position="26"/>
    </location>
</feature>
<organism evidence="9 10">
    <name type="scientific">Marinobacterium lutimaris</name>
    <dbReference type="NCBI Taxonomy" id="568106"/>
    <lineage>
        <taxon>Bacteria</taxon>
        <taxon>Pseudomonadati</taxon>
        <taxon>Pseudomonadota</taxon>
        <taxon>Gammaproteobacteria</taxon>
        <taxon>Oceanospirillales</taxon>
        <taxon>Oceanospirillaceae</taxon>
        <taxon>Marinobacterium</taxon>
    </lineage>
</organism>
<evidence type="ECO:0000256" key="4">
    <source>
        <dbReference type="ARBA" id="ARBA00022692"/>
    </source>
</evidence>
<comment type="subcellular location">
    <subcellularLocation>
        <location evidence="1">Cell membrane</location>
        <topology evidence="1">Multi-pass membrane protein</topology>
    </subcellularLocation>
</comment>
<feature type="domain" description="Glycine transporter" evidence="8">
    <location>
        <begin position="95"/>
        <end position="169"/>
    </location>
</feature>
<feature type="transmembrane region" description="Helical" evidence="7">
    <location>
        <begin position="120"/>
        <end position="140"/>
    </location>
</feature>
<accession>A0A1H5WRE9</accession>
<keyword evidence="6 7" id="KW-0472">Membrane</keyword>
<feature type="transmembrane region" description="Helical" evidence="7">
    <location>
        <begin position="152"/>
        <end position="173"/>
    </location>
</feature>
<evidence type="ECO:0000313" key="9">
    <source>
        <dbReference type="EMBL" id="SEG01920.1"/>
    </source>
</evidence>
<evidence type="ECO:0000256" key="2">
    <source>
        <dbReference type="ARBA" id="ARBA00008193"/>
    </source>
</evidence>
<evidence type="ECO:0000259" key="8">
    <source>
        <dbReference type="Pfam" id="PF03458"/>
    </source>
</evidence>
<feature type="transmembrane region" description="Helical" evidence="7">
    <location>
        <begin position="67"/>
        <end position="86"/>
    </location>
</feature>
<evidence type="ECO:0000256" key="5">
    <source>
        <dbReference type="ARBA" id="ARBA00022989"/>
    </source>
</evidence>
<dbReference type="GO" id="GO:0005886">
    <property type="term" value="C:plasma membrane"/>
    <property type="evidence" value="ECO:0007669"/>
    <property type="project" value="UniProtKB-SubCell"/>
</dbReference>
<dbReference type="Pfam" id="PF03458">
    <property type="entry name" value="Gly_transporter"/>
    <property type="match status" value="2"/>
</dbReference>
<evidence type="ECO:0000256" key="3">
    <source>
        <dbReference type="ARBA" id="ARBA00022475"/>
    </source>
</evidence>
<evidence type="ECO:0000256" key="1">
    <source>
        <dbReference type="ARBA" id="ARBA00004651"/>
    </source>
</evidence>
<feature type="transmembrane region" description="Helical" evidence="7">
    <location>
        <begin position="179"/>
        <end position="202"/>
    </location>
</feature>
<feature type="domain" description="Glycine transporter" evidence="8">
    <location>
        <begin position="9"/>
        <end position="83"/>
    </location>
</feature>
<keyword evidence="4 7" id="KW-0812">Transmembrane</keyword>
<keyword evidence="10" id="KW-1185">Reference proteome</keyword>
<dbReference type="PANTHER" id="PTHR30506:SF3">
    <property type="entry name" value="UPF0126 INNER MEMBRANE PROTEIN YADS-RELATED"/>
    <property type="match status" value="1"/>
</dbReference>